<evidence type="ECO:0000313" key="2">
    <source>
        <dbReference type="Proteomes" id="UP000624279"/>
    </source>
</evidence>
<gene>
    <name evidence="1" type="ORF">H8K55_15915</name>
</gene>
<organism evidence="1 2">
    <name type="scientific">Undibacterium flavidum</name>
    <dbReference type="NCBI Taxonomy" id="2762297"/>
    <lineage>
        <taxon>Bacteria</taxon>
        <taxon>Pseudomonadati</taxon>
        <taxon>Pseudomonadota</taxon>
        <taxon>Betaproteobacteria</taxon>
        <taxon>Burkholderiales</taxon>
        <taxon>Oxalobacteraceae</taxon>
        <taxon>Undibacterium</taxon>
    </lineage>
</organism>
<feature type="non-terminal residue" evidence="1">
    <location>
        <position position="1"/>
    </location>
</feature>
<dbReference type="EMBL" id="JACOGA010000015">
    <property type="protein sequence ID" value="MBC3875076.1"/>
    <property type="molecule type" value="Genomic_DNA"/>
</dbReference>
<dbReference type="Gene3D" id="2.60.120.260">
    <property type="entry name" value="Galactose-binding domain-like"/>
    <property type="match status" value="1"/>
</dbReference>
<accession>A0ABR6YES6</accession>
<dbReference type="PANTHER" id="PTHR45739">
    <property type="entry name" value="MATRIX PROTEIN, PUTATIVE-RELATED"/>
    <property type="match status" value="1"/>
</dbReference>
<dbReference type="PANTHER" id="PTHR45739:SF8">
    <property type="entry name" value="FRAS1-RELATED EXTRACELLULAR MATRIX PROTEIN 1"/>
    <property type="match status" value="1"/>
</dbReference>
<dbReference type="InterPro" id="IPR051561">
    <property type="entry name" value="FRAS1_ECM"/>
</dbReference>
<proteinExistence type="predicted"/>
<dbReference type="InterPro" id="IPR010221">
    <property type="entry name" value="VCBS_dom"/>
</dbReference>
<dbReference type="Proteomes" id="UP000624279">
    <property type="component" value="Unassembled WGS sequence"/>
</dbReference>
<keyword evidence="2" id="KW-1185">Reference proteome</keyword>
<dbReference type="Gene3D" id="2.60.40.3440">
    <property type="match status" value="5"/>
</dbReference>
<reference evidence="1 2" key="1">
    <citation type="submission" date="2020-08" db="EMBL/GenBank/DDBJ databases">
        <title>Novel species isolated from subtropical streams in China.</title>
        <authorList>
            <person name="Lu H."/>
        </authorList>
    </citation>
    <scope>NUCLEOTIDE SEQUENCE [LARGE SCALE GENOMIC DNA]</scope>
    <source>
        <strain evidence="1 2">LX15W</strain>
    </source>
</reference>
<dbReference type="Pfam" id="PF17963">
    <property type="entry name" value="Big_9"/>
    <property type="match status" value="8"/>
</dbReference>
<protein>
    <submittedName>
        <fullName evidence="1">Tandem-95 repeat protein</fullName>
    </submittedName>
</protein>
<name>A0ABR6YES6_9BURK</name>
<evidence type="ECO:0000313" key="1">
    <source>
        <dbReference type="EMBL" id="MBC3875076.1"/>
    </source>
</evidence>
<comment type="caution">
    <text evidence="1">The sequence shown here is derived from an EMBL/GenBank/DDBJ whole genome shotgun (WGS) entry which is preliminary data.</text>
</comment>
<dbReference type="RefSeq" id="WP_186943052.1">
    <property type="nucleotide sequence ID" value="NZ_JACOGA010000015.1"/>
</dbReference>
<dbReference type="NCBIfam" id="NF012211">
    <property type="entry name" value="tand_rpt_95"/>
    <property type="match status" value="7"/>
</dbReference>
<sequence length="1535" mass="158366">SFSYVVNDGTVDSNEATVSLTVAAVNDAPTLSNQAVTLAEDSTITILPFVTAADIDGDVLTARIVTQPAHGTITINANGGFTYTPAANYNGSDTFSYVVNDGTVDSNEATVSLTVAAVNDAPTLSNQAVTLAEDSTITILPFVTANDIDGDTLTARIVTQPAHGTITINANGSFTYTPAANYNGSDTFSYVVNDGKVDSNVATVALTVTAVNDAPTLSNQAVTLAEDSTITILPFVTANDIDGDTLTARIVTQPAHGTITINANGSFTYTPAANYNGSDTFSYVVNDGKVDSNVATVALTVTAVNDAPTLSNQAVTLAEDSTITILPFVTANDIDGDALTARIVMQPVHGTITVNANGSFKYTPAANYNGSDSFSYVVNDGTVDSNEATVSLTVTAVNDAPTLSNQAVTLAEDSTITILPFVTAADIDGDVLTARVVTQPAHGTITINANGSFTYTPAANYNGSDTFSYVVNDGKVDSNVATVALTVTAVNDAPTLSNQAVTLAEDSTITILPFVTAADIDGDVLTARVVTQPAHGTITVNANGSFKYTPAANYNGSDTFSYVVNDGKVDSNVATVALTVTAVNDAPTLSNQAISLNKNQSIVIRPLATAADIDGDTLTVRIVNTPAHGSLTKNADGSYTFVATTGYVGVDSFTYVVNDGKVDSNVATVAITVIDANHAPVAQNSTVTGLEDTVITLRWSDFAVSDVDGDPLKLIINALPADGSLQKSVLVNGVATWVSVVLNDQFSRADIDAAKLRFVPAANASGNSSYTTVGYGNMKQHYARIGFAVSDGQLTSNSAVVNVDITAIADAASLQLVGTSITHQLFDTDWESAANADKSSTLVTGTVFDGWNLITTGDKQAGGKNGFEIWSNGDQMADNNGTLRTVNAAAGNGNNWLELNDAADSLAQTLGISRSVNTDKGATYNLSFDLAGRLGYSSAYTQVGVYLDGVKIATYNNTSGASALNWQHANISFTGKGGAQVLQIVTEAGAREAGGRGMMLDNIALAETIQLNRGVTGGKVILQGIDAALTDTDGSETLQLSLAGLPVGCVVSDGVRSFTATANNTVANITGWNTNALSFTPPAGFSGRLNVQVVATTKENGSTSTATVSQNLAIQIDALALAANLNLSPSDAILSREVIDTNWQQACSDDDYGADLIVGGSLANWSLSPANAGKQAAFPLWASGDVMKNASGNAVTVQGPGGSCAYDTWLNLTNSYNAGCGNTQYQSLGINQTLNTIADAQYTMNLQYAAPPGSNAANARIGVYVDGQLVGTYSNTSPNSALNWQALSFNFRGNGGPQTVSIRLEGGADMSSVKGAMIDNIDVIETLPKTATTVYGLVGGNTALPAIDARLTGSNPNESLINELLGLPVGARLSDGTRSLTVTSTTGAIDLTGWNLAKLSVRLADASVTSFNVTVRSTTTESLYSSSASTSKSFQVQLLSGSACTNPVGVNPYVSYVNNTAVLANSFANASLVVSQLVATASSYATGVSNTQRMASLHADTAESNASMDAWLQGLDKTVSATLMKEMMQAFGGGV</sequence>
<dbReference type="NCBIfam" id="TIGR01965">
    <property type="entry name" value="VCBS_repeat"/>
    <property type="match status" value="5"/>
</dbReference>
<dbReference type="Gene3D" id="2.60.40.2810">
    <property type="match status" value="2"/>
</dbReference>